<comment type="caution">
    <text evidence="2">The sequence shown here is derived from an EMBL/GenBank/DDBJ whole genome shotgun (WGS) entry which is preliminary data.</text>
</comment>
<feature type="compositionally biased region" description="Acidic residues" evidence="1">
    <location>
        <begin position="116"/>
        <end position="131"/>
    </location>
</feature>
<protein>
    <submittedName>
        <fullName evidence="2">Uncharacterized protein</fullName>
    </submittedName>
</protein>
<dbReference type="EMBL" id="ANJA01002698">
    <property type="protein sequence ID" value="ETO68318.1"/>
    <property type="molecule type" value="Genomic_DNA"/>
</dbReference>
<dbReference type="OrthoDB" id="123741at2759"/>
<reference evidence="2 3" key="1">
    <citation type="submission" date="2013-11" db="EMBL/GenBank/DDBJ databases">
        <title>The Genome Sequence of Phytophthora parasitica P1976.</title>
        <authorList>
            <consortium name="The Broad Institute Genomics Platform"/>
            <person name="Russ C."/>
            <person name="Tyler B."/>
            <person name="Panabieres F."/>
            <person name="Shan W."/>
            <person name="Tripathy S."/>
            <person name="Grunwald N."/>
            <person name="Machado M."/>
            <person name="Johnson C.S."/>
            <person name="Walker B."/>
            <person name="Young S."/>
            <person name="Zeng Q."/>
            <person name="Gargeya S."/>
            <person name="Fitzgerald M."/>
            <person name="Haas B."/>
            <person name="Abouelleil A."/>
            <person name="Allen A.W."/>
            <person name="Alvarado L."/>
            <person name="Arachchi H.M."/>
            <person name="Berlin A.M."/>
            <person name="Chapman S.B."/>
            <person name="Gainer-Dewar J."/>
            <person name="Goldberg J."/>
            <person name="Griggs A."/>
            <person name="Gujja S."/>
            <person name="Hansen M."/>
            <person name="Howarth C."/>
            <person name="Imamovic A."/>
            <person name="Ireland A."/>
            <person name="Larimer J."/>
            <person name="McCowan C."/>
            <person name="Murphy C."/>
            <person name="Pearson M."/>
            <person name="Poon T.W."/>
            <person name="Priest M."/>
            <person name="Roberts A."/>
            <person name="Saif S."/>
            <person name="Shea T."/>
            <person name="Sisk P."/>
            <person name="Sykes S."/>
            <person name="Wortman J."/>
            <person name="Nusbaum C."/>
            <person name="Birren B."/>
        </authorList>
    </citation>
    <scope>NUCLEOTIDE SEQUENCE [LARGE SCALE GENOMIC DNA]</scope>
    <source>
        <strain evidence="2 3">P1976</strain>
    </source>
</reference>
<proteinExistence type="predicted"/>
<feature type="region of interest" description="Disordered" evidence="1">
    <location>
        <begin position="97"/>
        <end position="139"/>
    </location>
</feature>
<evidence type="ECO:0000256" key="1">
    <source>
        <dbReference type="SAM" id="MobiDB-lite"/>
    </source>
</evidence>
<dbReference type="AlphaFoldDB" id="A0A080ZNV7"/>
<evidence type="ECO:0000313" key="2">
    <source>
        <dbReference type="EMBL" id="ETO68318.1"/>
    </source>
</evidence>
<dbReference type="Proteomes" id="UP000028582">
    <property type="component" value="Unassembled WGS sequence"/>
</dbReference>
<organism evidence="2 3">
    <name type="scientific">Phytophthora nicotianae P1976</name>
    <dbReference type="NCBI Taxonomy" id="1317066"/>
    <lineage>
        <taxon>Eukaryota</taxon>
        <taxon>Sar</taxon>
        <taxon>Stramenopiles</taxon>
        <taxon>Oomycota</taxon>
        <taxon>Peronosporomycetes</taxon>
        <taxon>Peronosporales</taxon>
        <taxon>Peronosporaceae</taxon>
        <taxon>Phytophthora</taxon>
    </lineage>
</organism>
<gene>
    <name evidence="2" type="ORF">F444_14829</name>
</gene>
<sequence length="139" mass="15739">MALETLGVLQLTLESLYEVRHLELDQTLASWVSCVKRRMLPSPVERLGLLEFKKKFQTAHTSTGHKQQAVQCEADPMKLLVFSPSDDGEETDVLEYEHDASESENEDMLSATVSAEDLDDDYTTDSVEDMDVAPSFRRR</sequence>
<accession>A0A080ZNV7</accession>
<evidence type="ECO:0000313" key="3">
    <source>
        <dbReference type="Proteomes" id="UP000028582"/>
    </source>
</evidence>
<name>A0A080ZNV7_PHYNI</name>